<reference evidence="2 5" key="2">
    <citation type="submission" date="2018-11" db="EMBL/GenBank/DDBJ databases">
        <title>Sequencing Av. paragallinarum serogroups.</title>
        <authorList>
            <person name="Hellmuth J.E."/>
            <person name="Boucher C.E."/>
            <person name="Cason E.D."/>
        </authorList>
    </citation>
    <scope>NUCLEOTIDE SEQUENCE [LARGE SCALE GENOMIC DNA]</scope>
    <source>
        <strain evidence="2 5">SA-3</strain>
    </source>
</reference>
<evidence type="ECO:0000313" key="2">
    <source>
        <dbReference type="EMBL" id="RZN54169.1"/>
    </source>
</evidence>
<feature type="domain" description="HTH cro/C1-type" evidence="1">
    <location>
        <begin position="35"/>
        <end position="74"/>
    </location>
</feature>
<dbReference type="InterPro" id="IPR010982">
    <property type="entry name" value="Lambda_DNA-bd_dom_sf"/>
</dbReference>
<dbReference type="Pfam" id="PF01381">
    <property type="entry name" value="HTH_3"/>
    <property type="match status" value="1"/>
</dbReference>
<dbReference type="Gene3D" id="1.10.260.40">
    <property type="entry name" value="lambda repressor-like DNA-binding domains"/>
    <property type="match status" value="1"/>
</dbReference>
<dbReference type="EMBL" id="RQXS01000105">
    <property type="protein sequence ID" value="RZN54169.1"/>
    <property type="molecule type" value="Genomic_DNA"/>
</dbReference>
<dbReference type="GO" id="GO:0003677">
    <property type="term" value="F:DNA binding"/>
    <property type="evidence" value="ECO:0007669"/>
    <property type="project" value="InterPro"/>
</dbReference>
<evidence type="ECO:0000313" key="5">
    <source>
        <dbReference type="Proteomes" id="UP000294229"/>
    </source>
</evidence>
<evidence type="ECO:0000313" key="3">
    <source>
        <dbReference type="EMBL" id="STO71325.1"/>
    </source>
</evidence>
<dbReference type="EMBL" id="UGHK01000002">
    <property type="protein sequence ID" value="STO71325.1"/>
    <property type="molecule type" value="Genomic_DNA"/>
</dbReference>
<dbReference type="Proteomes" id="UP000294229">
    <property type="component" value="Unassembled WGS sequence"/>
</dbReference>
<dbReference type="AlphaFoldDB" id="A0A377I7P0"/>
<evidence type="ECO:0000259" key="1">
    <source>
        <dbReference type="PROSITE" id="PS50943"/>
    </source>
</evidence>
<reference evidence="3 4" key="1">
    <citation type="submission" date="2018-06" db="EMBL/GenBank/DDBJ databases">
        <authorList>
            <consortium name="Pathogen Informatics"/>
            <person name="Doyle S."/>
        </authorList>
    </citation>
    <scope>NUCLEOTIDE SEQUENCE [LARGE SCALE GENOMIC DNA]</scope>
    <source>
        <strain evidence="3 4">NCTC11296</strain>
    </source>
</reference>
<dbReference type="RefSeq" id="WP_017806452.1">
    <property type="nucleotide sequence ID" value="NZ_PQVK01000048.1"/>
</dbReference>
<dbReference type="InterPro" id="IPR001387">
    <property type="entry name" value="Cro/C1-type_HTH"/>
</dbReference>
<sequence>MESLDHQEVELSLKDQLVIQRLEQMVREIGSKIGLAKIADVSPQAVNNWFKNGKVSVDSALKLHKHFGYPVEWILGKDNSDNSVISGNKSLNVVGTTMNGGLVNQVNNEGSLCAEDLVEIKAQLARLETKLDLLQRIETKIDVILMQKEK</sequence>
<protein>
    <submittedName>
        <fullName evidence="2">Helix-turn-helix domain-containing protein</fullName>
    </submittedName>
</protein>
<evidence type="ECO:0000313" key="4">
    <source>
        <dbReference type="Proteomes" id="UP000254465"/>
    </source>
</evidence>
<organism evidence="3 4">
    <name type="scientific">Avibacterium paragallinarum</name>
    <name type="common">Haemophilus gallinarum</name>
    <dbReference type="NCBI Taxonomy" id="728"/>
    <lineage>
        <taxon>Bacteria</taxon>
        <taxon>Pseudomonadati</taxon>
        <taxon>Pseudomonadota</taxon>
        <taxon>Gammaproteobacteria</taxon>
        <taxon>Pasteurellales</taxon>
        <taxon>Pasteurellaceae</taxon>
        <taxon>Avibacterium</taxon>
    </lineage>
</organism>
<name>A0A377I7P0_AVIPA</name>
<gene>
    <name evidence="2" type="ORF">EIG79_11890</name>
    <name evidence="3" type="ORF">NCTC11296_01223</name>
</gene>
<dbReference type="PROSITE" id="PS50943">
    <property type="entry name" value="HTH_CROC1"/>
    <property type="match status" value="1"/>
</dbReference>
<accession>A0A377I7P0</accession>
<dbReference type="CDD" id="cd00093">
    <property type="entry name" value="HTH_XRE"/>
    <property type="match status" value="1"/>
</dbReference>
<dbReference type="Proteomes" id="UP000254465">
    <property type="component" value="Unassembled WGS sequence"/>
</dbReference>
<dbReference type="SUPFAM" id="SSF47413">
    <property type="entry name" value="lambda repressor-like DNA-binding domains"/>
    <property type="match status" value="1"/>
</dbReference>
<proteinExistence type="predicted"/>